<dbReference type="InterPro" id="IPR012301">
    <property type="entry name" value="Malic_N_dom"/>
</dbReference>
<reference evidence="2" key="1">
    <citation type="submission" date="2025-08" db="UniProtKB">
        <authorList>
            <consortium name="Ensembl"/>
        </authorList>
    </citation>
    <scope>IDENTIFICATION</scope>
</reference>
<protein>
    <submittedName>
        <fullName evidence="2">Malic enzyme 2</fullName>
    </submittedName>
</protein>
<sequence>MFSRLRIAVSPCSLALRSMHRKEKGKPLMLNPRTNKGMAFTLKERQMLGLQGLLPPKIETQDIQALRFHKNVAKMTDPLEKYIYVMGIQERNEKLFYRILQDDIEQLMPIVYTPTVGLACSQYGRPAIIFNFYVHYLLSWYSLVRHYFC</sequence>
<evidence type="ECO:0000313" key="2">
    <source>
        <dbReference type="Ensembl" id="ENSNNAP00000020472.1"/>
    </source>
</evidence>
<dbReference type="GO" id="GO:0005739">
    <property type="term" value="C:mitochondrion"/>
    <property type="evidence" value="ECO:0007669"/>
    <property type="project" value="TreeGrafter"/>
</dbReference>
<dbReference type="Ensembl" id="ENSNNAT00000021476.1">
    <property type="protein sequence ID" value="ENSNNAP00000020472.1"/>
    <property type="gene ID" value="ENSNNAG00000013386.1"/>
</dbReference>
<name>A0A8C6XWG0_NAJNA</name>
<gene>
    <name evidence="2" type="primary">ME2</name>
</gene>
<evidence type="ECO:0000259" key="1">
    <source>
        <dbReference type="Pfam" id="PF00390"/>
    </source>
</evidence>
<dbReference type="Proteomes" id="UP000694559">
    <property type="component" value="Unplaced"/>
</dbReference>
<dbReference type="Gene3D" id="1.20.1370.30">
    <property type="match status" value="1"/>
</dbReference>
<feature type="domain" description="Malic enzyme N-terminal" evidence="1">
    <location>
        <begin position="89"/>
        <end position="125"/>
    </location>
</feature>
<dbReference type="PANTHER" id="PTHR23406">
    <property type="entry name" value="MALIC ENZYME-RELATED"/>
    <property type="match status" value="1"/>
</dbReference>
<dbReference type="InterPro" id="IPR046346">
    <property type="entry name" value="Aminoacid_DH-like_N_sf"/>
</dbReference>
<dbReference type="PANTHER" id="PTHR23406:SF27">
    <property type="entry name" value="NAD-DEPENDENT MALIC ENZYME, MITOCHONDRIAL"/>
    <property type="match status" value="1"/>
</dbReference>
<dbReference type="Pfam" id="PF00390">
    <property type="entry name" value="malic"/>
    <property type="match status" value="1"/>
</dbReference>
<reference evidence="2" key="2">
    <citation type="submission" date="2025-09" db="UniProtKB">
        <authorList>
            <consortium name="Ensembl"/>
        </authorList>
    </citation>
    <scope>IDENTIFICATION</scope>
</reference>
<dbReference type="GO" id="GO:0006108">
    <property type="term" value="P:malate metabolic process"/>
    <property type="evidence" value="ECO:0007669"/>
    <property type="project" value="TreeGrafter"/>
</dbReference>
<dbReference type="GeneTree" id="ENSGT00950000183134"/>
<dbReference type="AlphaFoldDB" id="A0A8C6XWG0"/>
<dbReference type="GO" id="GO:0004473">
    <property type="term" value="F:malate dehydrogenase (decarboxylating) (NADP+) activity"/>
    <property type="evidence" value="ECO:0007669"/>
    <property type="project" value="TreeGrafter"/>
</dbReference>
<proteinExistence type="predicted"/>
<dbReference type="OrthoDB" id="5365701at2759"/>
<accession>A0A8C6XWG0</accession>
<organism evidence="2 3">
    <name type="scientific">Naja naja</name>
    <name type="common">Indian cobra</name>
    <dbReference type="NCBI Taxonomy" id="35670"/>
    <lineage>
        <taxon>Eukaryota</taxon>
        <taxon>Metazoa</taxon>
        <taxon>Chordata</taxon>
        <taxon>Craniata</taxon>
        <taxon>Vertebrata</taxon>
        <taxon>Euteleostomi</taxon>
        <taxon>Lepidosauria</taxon>
        <taxon>Squamata</taxon>
        <taxon>Bifurcata</taxon>
        <taxon>Unidentata</taxon>
        <taxon>Episquamata</taxon>
        <taxon>Toxicofera</taxon>
        <taxon>Serpentes</taxon>
        <taxon>Colubroidea</taxon>
        <taxon>Elapidae</taxon>
        <taxon>Elapinae</taxon>
        <taxon>Naja</taxon>
    </lineage>
</organism>
<keyword evidence="3" id="KW-1185">Reference proteome</keyword>
<dbReference type="SUPFAM" id="SSF53223">
    <property type="entry name" value="Aminoacid dehydrogenase-like, N-terminal domain"/>
    <property type="match status" value="1"/>
</dbReference>
<evidence type="ECO:0000313" key="3">
    <source>
        <dbReference type="Proteomes" id="UP000694559"/>
    </source>
</evidence>